<evidence type="ECO:0000256" key="6">
    <source>
        <dbReference type="SAM" id="SignalP"/>
    </source>
</evidence>
<dbReference type="SUPFAM" id="SSF51445">
    <property type="entry name" value="(Trans)glycosidases"/>
    <property type="match status" value="1"/>
</dbReference>
<keyword evidence="3" id="KW-0326">Glycosidase</keyword>
<evidence type="ECO:0000256" key="1">
    <source>
        <dbReference type="ARBA" id="ARBA00008773"/>
    </source>
</evidence>
<evidence type="ECO:0008006" key="9">
    <source>
        <dbReference type="Google" id="ProtNLM"/>
    </source>
</evidence>
<dbReference type="PANTHER" id="PTHR32227">
    <property type="entry name" value="GLUCAN ENDO-1,3-BETA-GLUCOSIDASE BG1-RELATED-RELATED"/>
    <property type="match status" value="1"/>
</dbReference>
<accession>A0ABD3DAH0</accession>
<gene>
    <name evidence="7" type="ORF">CASFOL_016599</name>
</gene>
<evidence type="ECO:0000256" key="2">
    <source>
        <dbReference type="ARBA" id="ARBA00022801"/>
    </source>
</evidence>
<dbReference type="InterPro" id="IPR044965">
    <property type="entry name" value="Glyco_hydro_17_plant"/>
</dbReference>
<reference evidence="8" key="1">
    <citation type="journal article" date="2024" name="IScience">
        <title>Strigolactones Initiate the Formation of Haustorium-like Structures in Castilleja.</title>
        <authorList>
            <person name="Buerger M."/>
            <person name="Peterson D."/>
            <person name="Chory J."/>
        </authorList>
    </citation>
    <scope>NUCLEOTIDE SEQUENCE [LARGE SCALE GENOMIC DNA]</scope>
</reference>
<dbReference type="Proteomes" id="UP001632038">
    <property type="component" value="Unassembled WGS sequence"/>
</dbReference>
<dbReference type="InterPro" id="IPR000490">
    <property type="entry name" value="Glyco_hydro_17"/>
</dbReference>
<proteinExistence type="inferred from homology"/>
<keyword evidence="6" id="KW-0732">Signal</keyword>
<dbReference type="Gene3D" id="3.20.20.80">
    <property type="entry name" value="Glycosidases"/>
    <property type="match status" value="1"/>
</dbReference>
<dbReference type="InterPro" id="IPR017853">
    <property type="entry name" value="GH"/>
</dbReference>
<feature type="chain" id="PRO_5044815962" description="Glucan endo-1,3-beta-D-glucosidase" evidence="6">
    <location>
        <begin position="30"/>
        <end position="372"/>
    </location>
</feature>
<evidence type="ECO:0000256" key="4">
    <source>
        <dbReference type="RuleBase" id="RU004335"/>
    </source>
</evidence>
<keyword evidence="2" id="KW-0378">Hydrolase</keyword>
<dbReference type="Pfam" id="PF00332">
    <property type="entry name" value="Glyco_hydro_17"/>
    <property type="match status" value="2"/>
</dbReference>
<keyword evidence="8" id="KW-1185">Reference proteome</keyword>
<evidence type="ECO:0000256" key="5">
    <source>
        <dbReference type="SAM" id="MobiDB-lite"/>
    </source>
</evidence>
<feature type="compositionally biased region" description="Low complexity" evidence="5">
    <location>
        <begin position="286"/>
        <end position="297"/>
    </location>
</feature>
<evidence type="ECO:0000256" key="3">
    <source>
        <dbReference type="ARBA" id="ARBA00023295"/>
    </source>
</evidence>
<name>A0ABD3DAH0_9LAMI</name>
<organism evidence="7 8">
    <name type="scientific">Castilleja foliolosa</name>
    <dbReference type="NCBI Taxonomy" id="1961234"/>
    <lineage>
        <taxon>Eukaryota</taxon>
        <taxon>Viridiplantae</taxon>
        <taxon>Streptophyta</taxon>
        <taxon>Embryophyta</taxon>
        <taxon>Tracheophyta</taxon>
        <taxon>Spermatophyta</taxon>
        <taxon>Magnoliopsida</taxon>
        <taxon>eudicotyledons</taxon>
        <taxon>Gunneridae</taxon>
        <taxon>Pentapetalae</taxon>
        <taxon>asterids</taxon>
        <taxon>lamiids</taxon>
        <taxon>Lamiales</taxon>
        <taxon>Orobanchaceae</taxon>
        <taxon>Pedicularideae</taxon>
        <taxon>Castillejinae</taxon>
        <taxon>Castilleja</taxon>
    </lineage>
</organism>
<evidence type="ECO:0000313" key="8">
    <source>
        <dbReference type="Proteomes" id="UP001632038"/>
    </source>
</evidence>
<comment type="similarity">
    <text evidence="1 4">Belongs to the glycosyl hydrolase 17 family.</text>
</comment>
<protein>
    <recommendedName>
        <fullName evidence="9">Glucan endo-1,3-beta-D-glucosidase</fullName>
    </recommendedName>
</protein>
<evidence type="ECO:0000313" key="7">
    <source>
        <dbReference type="EMBL" id="KAL3638692.1"/>
    </source>
</evidence>
<feature type="region of interest" description="Disordered" evidence="5">
    <location>
        <begin position="266"/>
        <end position="303"/>
    </location>
</feature>
<dbReference type="GO" id="GO:0016798">
    <property type="term" value="F:hydrolase activity, acting on glycosyl bonds"/>
    <property type="evidence" value="ECO:0007669"/>
    <property type="project" value="UniProtKB-KW"/>
</dbReference>
<sequence length="372" mass="41054">MAITANHFMSALLMLGLLIIILSLDFTVAQIGVAYGRNGQGLPPPARVVELYHQYNIQRMRIYDTDPDTLNALRGSNIELTVGILNSDLQPLFDDPANANNWVRENIMKYDDIKFRHVVVGNEVRPGNPNTQQYVPLVLRAMQNIYNAISPLQRGIKVTTAVDTEVLDPSSNFPPENGLFRPEVAMYLDPIVRFLVETDAPLFASIYPYFAYLGARDKIDLQYALLNPNYPGVDTPSGKYQNLFYALLDAVNAALEKSVASMSFENAADADKKPPPVTPGESGHPTGSTSTLGLASTDANGNDDVANIENARAYVNNLIQAVKNGTPRRPGQPIETYIFAMFDENQKPGDEVEKHFGLFTPAGEPKYQVNFN</sequence>
<feature type="signal peptide" evidence="6">
    <location>
        <begin position="1"/>
        <end position="29"/>
    </location>
</feature>
<dbReference type="AlphaFoldDB" id="A0ABD3DAH0"/>
<dbReference type="EMBL" id="JAVIJP010000018">
    <property type="protein sequence ID" value="KAL3638692.1"/>
    <property type="molecule type" value="Genomic_DNA"/>
</dbReference>
<comment type="caution">
    <text evidence="7">The sequence shown here is derived from an EMBL/GenBank/DDBJ whole genome shotgun (WGS) entry which is preliminary data.</text>
</comment>